<feature type="region of interest" description="Disordered" evidence="1">
    <location>
        <begin position="301"/>
        <end position="327"/>
    </location>
</feature>
<feature type="compositionally biased region" description="Basic and acidic residues" evidence="1">
    <location>
        <begin position="12"/>
        <end position="37"/>
    </location>
</feature>
<dbReference type="Proteomes" id="UP000799429">
    <property type="component" value="Unassembled WGS sequence"/>
</dbReference>
<dbReference type="InterPro" id="IPR058348">
    <property type="entry name" value="DUF8035"/>
</dbReference>
<feature type="compositionally biased region" description="Basic and acidic residues" evidence="1">
    <location>
        <begin position="316"/>
        <end position="327"/>
    </location>
</feature>
<feature type="compositionally biased region" description="Basic and acidic residues" evidence="1">
    <location>
        <begin position="65"/>
        <end position="173"/>
    </location>
</feature>
<feature type="compositionally biased region" description="Pro residues" evidence="1">
    <location>
        <begin position="264"/>
        <end position="280"/>
    </location>
</feature>
<proteinExistence type="predicted"/>
<dbReference type="EMBL" id="MU006089">
    <property type="protein sequence ID" value="KAF2843213.1"/>
    <property type="molecule type" value="Genomic_DNA"/>
</dbReference>
<dbReference type="OrthoDB" id="5410752at2759"/>
<protein>
    <recommendedName>
        <fullName evidence="2">DUF8035 domain-containing protein</fullName>
    </recommendedName>
</protein>
<name>A0A9P4SKE9_9PEZI</name>
<comment type="caution">
    <text evidence="3">The sequence shown here is derived from an EMBL/GenBank/DDBJ whole genome shotgun (WGS) entry which is preliminary data.</text>
</comment>
<reference evidence="3" key="1">
    <citation type="journal article" date="2020" name="Stud. Mycol.">
        <title>101 Dothideomycetes genomes: a test case for predicting lifestyles and emergence of pathogens.</title>
        <authorList>
            <person name="Haridas S."/>
            <person name="Albert R."/>
            <person name="Binder M."/>
            <person name="Bloem J."/>
            <person name="Labutti K."/>
            <person name="Salamov A."/>
            <person name="Andreopoulos B."/>
            <person name="Baker S."/>
            <person name="Barry K."/>
            <person name="Bills G."/>
            <person name="Bluhm B."/>
            <person name="Cannon C."/>
            <person name="Castanera R."/>
            <person name="Culley D."/>
            <person name="Daum C."/>
            <person name="Ezra D."/>
            <person name="Gonzalez J."/>
            <person name="Henrissat B."/>
            <person name="Kuo A."/>
            <person name="Liang C."/>
            <person name="Lipzen A."/>
            <person name="Lutzoni F."/>
            <person name="Magnuson J."/>
            <person name="Mondo S."/>
            <person name="Nolan M."/>
            <person name="Ohm R."/>
            <person name="Pangilinan J."/>
            <person name="Park H.-J."/>
            <person name="Ramirez L."/>
            <person name="Alfaro M."/>
            <person name="Sun H."/>
            <person name="Tritt A."/>
            <person name="Yoshinaga Y."/>
            <person name="Zwiers L.-H."/>
            <person name="Turgeon B."/>
            <person name="Goodwin S."/>
            <person name="Spatafora J."/>
            <person name="Crous P."/>
            <person name="Grigoriev I."/>
        </authorList>
    </citation>
    <scope>NUCLEOTIDE SEQUENCE</scope>
    <source>
        <strain evidence="3">CBS 101060</strain>
    </source>
</reference>
<feature type="domain" description="DUF8035" evidence="2">
    <location>
        <begin position="469"/>
        <end position="521"/>
    </location>
</feature>
<feature type="region of interest" description="Disordered" evidence="1">
    <location>
        <begin position="344"/>
        <end position="371"/>
    </location>
</feature>
<feature type="compositionally biased region" description="Basic and acidic residues" evidence="1">
    <location>
        <begin position="183"/>
        <end position="220"/>
    </location>
</feature>
<feature type="compositionally biased region" description="Basic and acidic residues" evidence="1">
    <location>
        <begin position="344"/>
        <end position="355"/>
    </location>
</feature>
<feature type="compositionally biased region" description="Basic and acidic residues" evidence="1">
    <location>
        <begin position="230"/>
        <end position="262"/>
    </location>
</feature>
<feature type="compositionally biased region" description="Pro residues" evidence="1">
    <location>
        <begin position="306"/>
        <end position="315"/>
    </location>
</feature>
<evidence type="ECO:0000259" key="2">
    <source>
        <dbReference type="Pfam" id="PF26118"/>
    </source>
</evidence>
<sequence length="564" mass="67283">MASRRYPTAELYEQRDRGPRRGREYEDIDIDITRRSGPDYGPRGSQPDFLREDYGRTSAGPLVLRGKDKPDFDRPPSRPREIRRESRDDIGIRDRSSRGGDRDDIVFRYDSREDRPRRGPRGDTEETDISIRREERSGPPPRAREFERDEINYRHEEFSRPRRAETVRDDVSFRRVSPPRRPPLREVERDELLIRREERERPRERDVDRDALVIRQRERSMPPPPLQRELVAREREEFTLRRDPPRRQREETEEIIIRRTERSPTPPPPPPEPEPEPPIIVRPAIHQDIITHHHHIDHGVIRARSPTPPPPPPSPPREESLEIEIRRRGGKFVDEDIIYERETRERKERDSQVDFKRRRSLSAPRRRQTTSDLDFEAEAEFYQRKTNERAYIGEAYNGATKDWAIVDVPPGTERVKMDGVGGASQEITWQRYNGVRRAKFITDDNVYDSGFGIGRTPSAPPPRKEKSSEMWTEITKDLVLKEAIEEMGYSYEETDYFFYVMEYLRYEDVLQLVEISDDIRRDRRSRIRQIQYERDELERRDRPRGGERVTEREIIYDSRRARYG</sequence>
<feature type="region of interest" description="Disordered" evidence="1">
    <location>
        <begin position="1"/>
        <end position="281"/>
    </location>
</feature>
<evidence type="ECO:0000313" key="4">
    <source>
        <dbReference type="Proteomes" id="UP000799429"/>
    </source>
</evidence>
<evidence type="ECO:0000256" key="1">
    <source>
        <dbReference type="SAM" id="MobiDB-lite"/>
    </source>
</evidence>
<evidence type="ECO:0000313" key="3">
    <source>
        <dbReference type="EMBL" id="KAF2843213.1"/>
    </source>
</evidence>
<dbReference type="AlphaFoldDB" id="A0A9P4SKE9"/>
<organism evidence="3 4">
    <name type="scientific">Patellaria atrata CBS 101060</name>
    <dbReference type="NCBI Taxonomy" id="1346257"/>
    <lineage>
        <taxon>Eukaryota</taxon>
        <taxon>Fungi</taxon>
        <taxon>Dikarya</taxon>
        <taxon>Ascomycota</taxon>
        <taxon>Pezizomycotina</taxon>
        <taxon>Dothideomycetes</taxon>
        <taxon>Dothideomycetes incertae sedis</taxon>
        <taxon>Patellariales</taxon>
        <taxon>Patellariaceae</taxon>
        <taxon>Patellaria</taxon>
    </lineage>
</organism>
<feature type="compositionally biased region" description="Basic residues" evidence="1">
    <location>
        <begin position="356"/>
        <end position="368"/>
    </location>
</feature>
<dbReference type="Pfam" id="PF26118">
    <property type="entry name" value="DUF8035"/>
    <property type="match status" value="1"/>
</dbReference>
<keyword evidence="4" id="KW-1185">Reference proteome</keyword>
<accession>A0A9P4SKE9</accession>
<gene>
    <name evidence="3" type="ORF">M501DRAFT_1005843</name>
</gene>